<evidence type="ECO:0000259" key="2">
    <source>
        <dbReference type="Pfam" id="PF01408"/>
    </source>
</evidence>
<dbReference type="AlphaFoldDB" id="A0A545T691"/>
<proteinExistence type="predicted"/>
<dbReference type="InterPro" id="IPR006311">
    <property type="entry name" value="TAT_signal"/>
</dbReference>
<dbReference type="Gene3D" id="3.30.360.10">
    <property type="entry name" value="Dihydrodipicolinate Reductase, domain 2"/>
    <property type="match status" value="1"/>
</dbReference>
<keyword evidence="5" id="KW-1185">Reference proteome</keyword>
<dbReference type="PROSITE" id="PS51318">
    <property type="entry name" value="TAT"/>
    <property type="match status" value="1"/>
</dbReference>
<dbReference type="InterPro" id="IPR055170">
    <property type="entry name" value="GFO_IDH_MocA-like_dom"/>
</dbReference>
<feature type="domain" description="Gfo/Idh/MocA-like oxidoreductase N-terminal" evidence="2">
    <location>
        <begin position="35"/>
        <end position="155"/>
    </location>
</feature>
<organism evidence="4 5">
    <name type="scientific">Exilibacterium tricleocarpae</name>
    <dbReference type="NCBI Taxonomy" id="2591008"/>
    <lineage>
        <taxon>Bacteria</taxon>
        <taxon>Pseudomonadati</taxon>
        <taxon>Pseudomonadota</taxon>
        <taxon>Gammaproteobacteria</taxon>
        <taxon>Cellvibrionales</taxon>
        <taxon>Cellvibrionaceae</taxon>
        <taxon>Exilibacterium</taxon>
    </lineage>
</organism>
<evidence type="ECO:0000256" key="1">
    <source>
        <dbReference type="ARBA" id="ARBA00022729"/>
    </source>
</evidence>
<dbReference type="InterPro" id="IPR050463">
    <property type="entry name" value="Gfo/Idh/MocA_oxidrdct_glycsds"/>
</dbReference>
<dbReference type="GO" id="GO:0000166">
    <property type="term" value="F:nucleotide binding"/>
    <property type="evidence" value="ECO:0007669"/>
    <property type="project" value="InterPro"/>
</dbReference>
<dbReference type="PANTHER" id="PTHR43818">
    <property type="entry name" value="BCDNA.GH03377"/>
    <property type="match status" value="1"/>
</dbReference>
<dbReference type="OrthoDB" id="9781031at2"/>
<dbReference type="Pfam" id="PF01408">
    <property type="entry name" value="GFO_IDH_MocA"/>
    <property type="match status" value="1"/>
</dbReference>
<evidence type="ECO:0000313" key="4">
    <source>
        <dbReference type="EMBL" id="TQV72733.1"/>
    </source>
</evidence>
<sequence>MSRRKFLTDAALAGTGVALAGYSYPGHAGERAPAVNIGIIGTGDRGGGLASIIQKIPGIRLAACCDPLPFRLANGMKYADRQTREYSDYRFLLDSKQVDAVVVATPFNTHADIAVDALDAGKHVYCEKTMAYGYRDIGRLCKKVKDANLVFQTGHQYHSSRLYRHIVELVQQGKIGRVAALECQWNRNGDWRRPVPDPKWEKSINWRMYREYSGGLMAELCSHQIDFSNWVLGAHPVKVTGFGGIDFWQDGRETYDNVHVITEYPSGVKAKYSSLTTNRKDGYQIKIMGKEGTIVINKGQAWLFSEAGKSKDKAIVDGVTGATQSGWGPAGVAIDIEHKEPSLQAMLDFKQAVLSRTNPQSNVKSGAEVSVVVQMALDAMDNGRVEHWKDEYNFAG</sequence>
<keyword evidence="1" id="KW-0732">Signal</keyword>
<accession>A0A545T691</accession>
<comment type="caution">
    <text evidence="4">The sequence shown here is derived from an EMBL/GenBank/DDBJ whole genome shotgun (WGS) entry which is preliminary data.</text>
</comment>
<reference evidence="4 5" key="1">
    <citation type="submission" date="2019-06" db="EMBL/GenBank/DDBJ databases">
        <title>Whole genome sequence for Cellvibrionaceae sp. R142.</title>
        <authorList>
            <person name="Wang G."/>
        </authorList>
    </citation>
    <scope>NUCLEOTIDE SEQUENCE [LARGE SCALE GENOMIC DNA]</scope>
    <source>
        <strain evidence="4 5">R142</strain>
    </source>
</reference>
<evidence type="ECO:0000313" key="5">
    <source>
        <dbReference type="Proteomes" id="UP000319732"/>
    </source>
</evidence>
<dbReference type="InterPro" id="IPR000683">
    <property type="entry name" value="Gfo/Idh/MocA-like_OxRdtase_N"/>
</dbReference>
<dbReference type="Proteomes" id="UP000319732">
    <property type="component" value="Unassembled WGS sequence"/>
</dbReference>
<dbReference type="EMBL" id="VHSG01000019">
    <property type="protein sequence ID" value="TQV72733.1"/>
    <property type="molecule type" value="Genomic_DNA"/>
</dbReference>
<protein>
    <submittedName>
        <fullName evidence="4">Gfo/Idh/MocA family oxidoreductase</fullName>
    </submittedName>
</protein>
<dbReference type="NCBIfam" id="TIGR01409">
    <property type="entry name" value="TAT_signal_seq"/>
    <property type="match status" value="1"/>
</dbReference>
<evidence type="ECO:0000259" key="3">
    <source>
        <dbReference type="Pfam" id="PF22725"/>
    </source>
</evidence>
<gene>
    <name evidence="4" type="ORF">FKG94_18000</name>
</gene>
<dbReference type="InterPro" id="IPR019546">
    <property type="entry name" value="TAT_signal_bac_arc"/>
</dbReference>
<dbReference type="PANTHER" id="PTHR43818:SF12">
    <property type="entry name" value="NADH-DEPENDENT DEHYDROGENASE-RELATED"/>
    <property type="match status" value="1"/>
</dbReference>
<dbReference type="SUPFAM" id="SSF55347">
    <property type="entry name" value="Glyceraldehyde-3-phosphate dehydrogenase-like, C-terminal domain"/>
    <property type="match status" value="1"/>
</dbReference>
<dbReference type="Pfam" id="PF22725">
    <property type="entry name" value="GFO_IDH_MocA_C3"/>
    <property type="match status" value="1"/>
</dbReference>
<feature type="domain" description="GFO/IDH/MocA-like oxidoreductase" evidence="3">
    <location>
        <begin position="163"/>
        <end position="295"/>
    </location>
</feature>
<name>A0A545T691_9GAMM</name>
<dbReference type="Gene3D" id="3.40.50.720">
    <property type="entry name" value="NAD(P)-binding Rossmann-like Domain"/>
    <property type="match status" value="1"/>
</dbReference>
<dbReference type="SUPFAM" id="SSF51735">
    <property type="entry name" value="NAD(P)-binding Rossmann-fold domains"/>
    <property type="match status" value="1"/>
</dbReference>
<dbReference type="InterPro" id="IPR036291">
    <property type="entry name" value="NAD(P)-bd_dom_sf"/>
</dbReference>